<dbReference type="SUPFAM" id="SSF47413">
    <property type="entry name" value="lambda repressor-like DNA-binding domains"/>
    <property type="match status" value="1"/>
</dbReference>
<proteinExistence type="predicted"/>
<dbReference type="InterPro" id="IPR010982">
    <property type="entry name" value="Lambda_DNA-bd_dom_sf"/>
</dbReference>
<accession>A0A7W3MXZ6</accession>
<dbReference type="Proteomes" id="UP000539313">
    <property type="component" value="Unassembled WGS sequence"/>
</dbReference>
<dbReference type="PROSITE" id="PS50943">
    <property type="entry name" value="HTH_CROC1"/>
    <property type="match status" value="1"/>
</dbReference>
<evidence type="ECO:0000313" key="3">
    <source>
        <dbReference type="Proteomes" id="UP000539313"/>
    </source>
</evidence>
<evidence type="ECO:0000313" key="2">
    <source>
        <dbReference type="EMBL" id="MBA9003936.1"/>
    </source>
</evidence>
<dbReference type="AlphaFoldDB" id="A0A7W3MXZ6"/>
<dbReference type="GO" id="GO:0003677">
    <property type="term" value="F:DNA binding"/>
    <property type="evidence" value="ECO:0007669"/>
    <property type="project" value="InterPro"/>
</dbReference>
<comment type="caution">
    <text evidence="2">The sequence shown here is derived from an EMBL/GenBank/DDBJ whole genome shotgun (WGS) entry which is preliminary data.</text>
</comment>
<protein>
    <submittedName>
        <fullName evidence="2">Transcriptional regulator with XRE-family HTH domain</fullName>
    </submittedName>
</protein>
<reference evidence="2 3" key="1">
    <citation type="submission" date="2020-08" db="EMBL/GenBank/DDBJ databases">
        <title>Sequencing the genomes of 1000 actinobacteria strains.</title>
        <authorList>
            <person name="Klenk H.-P."/>
        </authorList>
    </citation>
    <scope>NUCLEOTIDE SEQUENCE [LARGE SCALE GENOMIC DNA]</scope>
    <source>
        <strain evidence="2 3">DSM 45823</strain>
    </source>
</reference>
<gene>
    <name evidence="2" type="ORF">HNR21_002818</name>
</gene>
<feature type="domain" description="HTH cro/C1-type" evidence="1">
    <location>
        <begin position="11"/>
        <end position="38"/>
    </location>
</feature>
<dbReference type="InterPro" id="IPR001387">
    <property type="entry name" value="Cro/C1-type_HTH"/>
</dbReference>
<sequence length="374" mass="40664">MGRSAGWVKGLESGRLLQPRLPMLARLANVLGVDLEDLTGEQGLPVTTYTKAAHEHLPAVTAALTDYPIDTTGVEPLQPAELAAKVAQAWQLWHGAARQRTAVAVVLPDLIRQARLSARLLDGPDRRAAHRHLAQVYHLAQLFLSYQPVPEMLMLSGDRAMGAAQDADDPHAIAAAAWYMNHAFRSAGERDEARIDLATRAARLLRPDRGGEDLARWGLLQLAIALSHAKSGREGHALGAWDEAHRAARALGDGYSHPWLIFGPGMVDAYAVTIQADLMHAGTATRLADRLELDGMPSATRRSFHLAEAARAYFLRREHLGTVHLLRKAYQVSPDTTRFSLFARSAVLELSETGGPAIRDDVAELSRDLGLTAA</sequence>
<organism evidence="2 3">
    <name type="scientific">Thermomonospora cellulosilytica</name>
    <dbReference type="NCBI Taxonomy" id="1411118"/>
    <lineage>
        <taxon>Bacteria</taxon>
        <taxon>Bacillati</taxon>
        <taxon>Actinomycetota</taxon>
        <taxon>Actinomycetes</taxon>
        <taxon>Streptosporangiales</taxon>
        <taxon>Thermomonosporaceae</taxon>
        <taxon>Thermomonospora</taxon>
    </lineage>
</organism>
<keyword evidence="3" id="KW-1185">Reference proteome</keyword>
<evidence type="ECO:0000259" key="1">
    <source>
        <dbReference type="PROSITE" id="PS50943"/>
    </source>
</evidence>
<dbReference type="EMBL" id="JACJII010000001">
    <property type="protein sequence ID" value="MBA9003936.1"/>
    <property type="molecule type" value="Genomic_DNA"/>
</dbReference>
<name>A0A7W3MXZ6_9ACTN</name>